<name>A0A0E9VF25_ANGAN</name>
<dbReference type="AlphaFoldDB" id="A0A0E9VF25"/>
<accession>A0A0E9VF25</accession>
<organism evidence="1">
    <name type="scientific">Anguilla anguilla</name>
    <name type="common">European freshwater eel</name>
    <name type="synonym">Muraena anguilla</name>
    <dbReference type="NCBI Taxonomy" id="7936"/>
    <lineage>
        <taxon>Eukaryota</taxon>
        <taxon>Metazoa</taxon>
        <taxon>Chordata</taxon>
        <taxon>Craniata</taxon>
        <taxon>Vertebrata</taxon>
        <taxon>Euteleostomi</taxon>
        <taxon>Actinopterygii</taxon>
        <taxon>Neopterygii</taxon>
        <taxon>Teleostei</taxon>
        <taxon>Anguilliformes</taxon>
        <taxon>Anguillidae</taxon>
        <taxon>Anguilla</taxon>
    </lineage>
</organism>
<protein>
    <submittedName>
        <fullName evidence="1">Uncharacterized protein</fullName>
    </submittedName>
</protein>
<evidence type="ECO:0000313" key="1">
    <source>
        <dbReference type="EMBL" id="JAH76611.1"/>
    </source>
</evidence>
<proteinExistence type="predicted"/>
<reference evidence="1" key="1">
    <citation type="submission" date="2014-11" db="EMBL/GenBank/DDBJ databases">
        <authorList>
            <person name="Amaro Gonzalez C."/>
        </authorList>
    </citation>
    <scope>NUCLEOTIDE SEQUENCE</scope>
</reference>
<dbReference type="EMBL" id="GBXM01031966">
    <property type="protein sequence ID" value="JAH76611.1"/>
    <property type="molecule type" value="Transcribed_RNA"/>
</dbReference>
<reference evidence="1" key="2">
    <citation type="journal article" date="2015" name="Fish Shellfish Immunol.">
        <title>Early steps in the European eel (Anguilla anguilla)-Vibrio vulnificus interaction in the gills: Role of the RtxA13 toxin.</title>
        <authorList>
            <person name="Callol A."/>
            <person name="Pajuelo D."/>
            <person name="Ebbesson L."/>
            <person name="Teles M."/>
            <person name="MacKenzie S."/>
            <person name="Amaro C."/>
        </authorList>
    </citation>
    <scope>NUCLEOTIDE SEQUENCE</scope>
</reference>
<sequence>MLPSYALLGQHAPYLYSTESLTLSSVSYRNNYNDHRLSAVKNIHFCTS</sequence>
<dbReference type="EMBL" id="GBXM01036628">
    <property type="protein sequence ID" value="JAH71949.1"/>
    <property type="molecule type" value="Transcribed_RNA"/>
</dbReference>